<dbReference type="InterPro" id="IPR046531">
    <property type="entry name" value="DUF6596"/>
</dbReference>
<comment type="caution">
    <text evidence="2">The sequence shown here is derived from an EMBL/GenBank/DDBJ whole genome shotgun (WGS) entry which is preliminary data.</text>
</comment>
<keyword evidence="3" id="KW-1185">Reference proteome</keyword>
<dbReference type="SUPFAM" id="SSF51197">
    <property type="entry name" value="Clavaminate synthase-like"/>
    <property type="match status" value="1"/>
</dbReference>
<dbReference type="PANTHER" id="PTHR47756:SF2">
    <property type="entry name" value="BLL6612 PROTEIN"/>
    <property type="match status" value="1"/>
</dbReference>
<evidence type="ECO:0000259" key="1">
    <source>
        <dbReference type="Pfam" id="PF20239"/>
    </source>
</evidence>
<evidence type="ECO:0000313" key="3">
    <source>
        <dbReference type="Proteomes" id="UP000054226"/>
    </source>
</evidence>
<accession>M2YS40</accession>
<name>M2YS40_9PSEU</name>
<dbReference type="AlphaFoldDB" id="M2YS40"/>
<proteinExistence type="predicted"/>
<evidence type="ECO:0000313" key="2">
    <source>
        <dbReference type="EMBL" id="EME64755.1"/>
    </source>
</evidence>
<dbReference type="PANTHER" id="PTHR47756">
    <property type="entry name" value="BLL6612 PROTEIN-RELATED"/>
    <property type="match status" value="1"/>
</dbReference>
<feature type="domain" description="DUF6596" evidence="1">
    <location>
        <begin position="54"/>
        <end position="126"/>
    </location>
</feature>
<dbReference type="EMBL" id="AOHO01000019">
    <property type="protein sequence ID" value="EME64755.1"/>
    <property type="molecule type" value="Genomic_DNA"/>
</dbReference>
<sequence length="130" mass="14207">MITDYRRVMALVPKVDLSTSDDGDHTQLAHAVDEALTRGGFLQVVGHGIPQATIDDMLHVLYLVFNEDYAGTSGPELVRSDLSAEAIRPARIVHRLSPDDSEVTGLLSLMLLTDARRPARMGPDGAAREW</sequence>
<dbReference type="Proteomes" id="UP000054226">
    <property type="component" value="Unassembled WGS sequence"/>
</dbReference>
<dbReference type="Pfam" id="PF20239">
    <property type="entry name" value="DUF6596"/>
    <property type="match status" value="1"/>
</dbReference>
<dbReference type="Gene3D" id="2.60.120.330">
    <property type="entry name" value="B-lactam Antibiotic, Isopenicillin N Synthase, Chain"/>
    <property type="match status" value="1"/>
</dbReference>
<reference evidence="2 3" key="1">
    <citation type="journal article" date="2013" name="Genome Announc.">
        <title>Draft Genome Sequence of Amycolatopsis decaplanina Strain DSM 44594T.</title>
        <authorList>
            <person name="Kaur N."/>
            <person name="Kumar S."/>
            <person name="Bala M."/>
            <person name="Raghava G.P."/>
            <person name="Mayilraj S."/>
        </authorList>
    </citation>
    <scope>NUCLEOTIDE SEQUENCE [LARGE SCALE GENOMIC DNA]</scope>
    <source>
        <strain evidence="2 3">DSM 44594</strain>
    </source>
</reference>
<protein>
    <submittedName>
        <fullName evidence="2">Putative ECF subfamily RNA polymerase sigma-24 factor</fullName>
    </submittedName>
</protein>
<gene>
    <name evidence="2" type="ORF">H074_02427</name>
</gene>
<organism evidence="2 3">
    <name type="scientific">Amycolatopsis decaplanina DSM 44594</name>
    <dbReference type="NCBI Taxonomy" id="1284240"/>
    <lineage>
        <taxon>Bacteria</taxon>
        <taxon>Bacillati</taxon>
        <taxon>Actinomycetota</taxon>
        <taxon>Actinomycetes</taxon>
        <taxon>Pseudonocardiales</taxon>
        <taxon>Pseudonocardiaceae</taxon>
        <taxon>Amycolatopsis</taxon>
    </lineage>
</organism>
<dbReference type="PATRIC" id="fig|1284240.4.peg.485"/>
<dbReference type="InterPro" id="IPR027443">
    <property type="entry name" value="IPNS-like_sf"/>
</dbReference>